<organism evidence="1 2">
    <name type="scientific">Fomitopsis schrenkii</name>
    <name type="common">Brown rot fungus</name>
    <dbReference type="NCBI Taxonomy" id="2126942"/>
    <lineage>
        <taxon>Eukaryota</taxon>
        <taxon>Fungi</taxon>
        <taxon>Dikarya</taxon>
        <taxon>Basidiomycota</taxon>
        <taxon>Agaricomycotina</taxon>
        <taxon>Agaricomycetes</taxon>
        <taxon>Polyporales</taxon>
        <taxon>Fomitopsis</taxon>
    </lineage>
</organism>
<dbReference type="PANTHER" id="PTHR35204">
    <property type="entry name" value="YALI0A21131P"/>
    <property type="match status" value="1"/>
</dbReference>
<dbReference type="EMBL" id="KE504144">
    <property type="protein sequence ID" value="EPT01161.1"/>
    <property type="molecule type" value="Genomic_DNA"/>
</dbReference>
<proteinExistence type="predicted"/>
<dbReference type="PANTHER" id="PTHR35204:SF1">
    <property type="entry name" value="ENTEROTOXIN"/>
    <property type="match status" value="1"/>
</dbReference>
<reference evidence="1 2" key="1">
    <citation type="journal article" date="2012" name="Science">
        <title>The Paleozoic origin of enzymatic lignin decomposition reconstructed from 31 fungal genomes.</title>
        <authorList>
            <person name="Floudas D."/>
            <person name="Binder M."/>
            <person name="Riley R."/>
            <person name="Barry K."/>
            <person name="Blanchette R.A."/>
            <person name="Henrissat B."/>
            <person name="Martinez A.T."/>
            <person name="Otillar R."/>
            <person name="Spatafora J.W."/>
            <person name="Yadav J.S."/>
            <person name="Aerts A."/>
            <person name="Benoit I."/>
            <person name="Boyd A."/>
            <person name="Carlson A."/>
            <person name="Copeland A."/>
            <person name="Coutinho P.M."/>
            <person name="de Vries R.P."/>
            <person name="Ferreira P."/>
            <person name="Findley K."/>
            <person name="Foster B."/>
            <person name="Gaskell J."/>
            <person name="Glotzer D."/>
            <person name="Gorecki P."/>
            <person name="Heitman J."/>
            <person name="Hesse C."/>
            <person name="Hori C."/>
            <person name="Igarashi K."/>
            <person name="Jurgens J.A."/>
            <person name="Kallen N."/>
            <person name="Kersten P."/>
            <person name="Kohler A."/>
            <person name="Kuees U."/>
            <person name="Kumar T.K.A."/>
            <person name="Kuo A."/>
            <person name="LaButti K."/>
            <person name="Larrondo L.F."/>
            <person name="Lindquist E."/>
            <person name="Ling A."/>
            <person name="Lombard V."/>
            <person name="Lucas S."/>
            <person name="Lundell T."/>
            <person name="Martin R."/>
            <person name="McLaughlin D.J."/>
            <person name="Morgenstern I."/>
            <person name="Morin E."/>
            <person name="Murat C."/>
            <person name="Nagy L.G."/>
            <person name="Nolan M."/>
            <person name="Ohm R.A."/>
            <person name="Patyshakuliyeva A."/>
            <person name="Rokas A."/>
            <person name="Ruiz-Duenas F.J."/>
            <person name="Sabat G."/>
            <person name="Salamov A."/>
            <person name="Samejima M."/>
            <person name="Schmutz J."/>
            <person name="Slot J.C."/>
            <person name="St John F."/>
            <person name="Stenlid J."/>
            <person name="Sun H."/>
            <person name="Sun S."/>
            <person name="Syed K."/>
            <person name="Tsang A."/>
            <person name="Wiebenga A."/>
            <person name="Young D."/>
            <person name="Pisabarro A."/>
            <person name="Eastwood D.C."/>
            <person name="Martin F."/>
            <person name="Cullen D."/>
            <person name="Grigoriev I.V."/>
            <person name="Hibbett D.S."/>
        </authorList>
    </citation>
    <scope>NUCLEOTIDE SEQUENCE</scope>
    <source>
        <strain evidence="2">FP-58527</strain>
    </source>
</reference>
<name>S8FID3_FOMSC</name>
<accession>S8FID3</accession>
<dbReference type="AlphaFoldDB" id="S8FID3"/>
<evidence type="ECO:0000313" key="1">
    <source>
        <dbReference type="EMBL" id="EPT01161.1"/>
    </source>
</evidence>
<gene>
    <name evidence="1" type="ORF">FOMPIDRAFT_1023454</name>
</gene>
<dbReference type="OrthoDB" id="10261782at2759"/>
<dbReference type="eggNOG" id="ENOG502QRJE">
    <property type="taxonomic scope" value="Eukaryota"/>
</dbReference>
<dbReference type="Proteomes" id="UP000015241">
    <property type="component" value="Unassembled WGS sequence"/>
</dbReference>
<dbReference type="HOGENOM" id="CLU_956554_0_0_1"/>
<dbReference type="STRING" id="743788.S8FID3"/>
<sequence length="291" mass="32900">MYCDFAAGLTLVSALPTAPDPRLAPPLMEVRHAGSRHAAFPGESRVRVDPTTFVSFFDPALRSLVGARRGLDRRQYRVAHISQEDIAQVRADVHDMLVRGKEERSTVDWVVLARVIQERFGDRLLYIRYLLDQARVVPASLSAAQARARFLSVTAAVRKQLMIALSPYMPRNGIDEPAWYEAIARGCAWSFTAHLPEERHTKQERIIQHAMDEVLHEVCRVFTDAWRDAFKIDKPVADLGGPFTAPELLEKWRVAFDALFEWLDWPIWMTCDPACAVDVGFRASSVSVRAS</sequence>
<evidence type="ECO:0000313" key="2">
    <source>
        <dbReference type="Proteomes" id="UP000015241"/>
    </source>
</evidence>
<dbReference type="InParanoid" id="S8FID3"/>
<keyword evidence="2" id="KW-1185">Reference proteome</keyword>
<protein>
    <submittedName>
        <fullName evidence="1">Uncharacterized protein</fullName>
    </submittedName>
</protein>
<dbReference type="InterPro" id="IPR038921">
    <property type="entry name" value="YOR389W-like"/>
</dbReference>